<gene>
    <name evidence="1" type="ORF">Chro_4035</name>
</gene>
<proteinExistence type="predicted"/>
<keyword evidence="2" id="KW-1185">Reference proteome</keyword>
<evidence type="ECO:0000313" key="2">
    <source>
        <dbReference type="Proteomes" id="UP000010384"/>
    </source>
</evidence>
<dbReference type="EMBL" id="CP003597">
    <property type="protein sequence ID" value="AFY89439.1"/>
    <property type="molecule type" value="Genomic_DNA"/>
</dbReference>
<sequence>MIDPQFQGVEPMISFLYQKIKLSRLQNRIAKVRVPAIAQDA</sequence>
<dbReference type="KEGG" id="cthe:Chro_4035"/>
<organism evidence="1 2">
    <name type="scientific">Chroococcidiopsis thermalis (strain PCC 7203)</name>
    <dbReference type="NCBI Taxonomy" id="251229"/>
    <lineage>
        <taxon>Bacteria</taxon>
        <taxon>Bacillati</taxon>
        <taxon>Cyanobacteriota</taxon>
        <taxon>Cyanophyceae</taxon>
        <taxon>Chroococcidiopsidales</taxon>
        <taxon>Chroococcidiopsidaceae</taxon>
        <taxon>Chroococcidiopsis</taxon>
    </lineage>
</organism>
<evidence type="ECO:0000313" key="1">
    <source>
        <dbReference type="EMBL" id="AFY89439.1"/>
    </source>
</evidence>
<dbReference type="InParanoid" id="K9U5B2"/>
<dbReference type="HOGENOM" id="CLU_3267682_0_0_3"/>
<dbReference type="Proteomes" id="UP000010384">
    <property type="component" value="Chromosome"/>
</dbReference>
<reference evidence="1 2" key="1">
    <citation type="submission" date="2012-06" db="EMBL/GenBank/DDBJ databases">
        <title>Finished chromosome of genome of Chroococcidiopsis thermalis PCC 7203.</title>
        <authorList>
            <consortium name="US DOE Joint Genome Institute"/>
            <person name="Gugger M."/>
            <person name="Coursin T."/>
            <person name="Rippka R."/>
            <person name="Tandeau De Marsac N."/>
            <person name="Huntemann M."/>
            <person name="Wei C.-L."/>
            <person name="Han J."/>
            <person name="Detter J.C."/>
            <person name="Han C."/>
            <person name="Tapia R."/>
            <person name="Davenport K."/>
            <person name="Daligault H."/>
            <person name="Erkkila T."/>
            <person name="Gu W."/>
            <person name="Munk A.C.C."/>
            <person name="Teshima H."/>
            <person name="Xu Y."/>
            <person name="Chain P."/>
            <person name="Chen A."/>
            <person name="Krypides N."/>
            <person name="Mavromatis K."/>
            <person name="Markowitz V."/>
            <person name="Szeto E."/>
            <person name="Ivanova N."/>
            <person name="Mikhailova N."/>
            <person name="Ovchinnikova G."/>
            <person name="Pagani I."/>
            <person name="Pati A."/>
            <person name="Goodwin L."/>
            <person name="Peters L."/>
            <person name="Pitluck S."/>
            <person name="Woyke T."/>
            <person name="Kerfeld C."/>
        </authorList>
    </citation>
    <scope>NUCLEOTIDE SEQUENCE [LARGE SCALE GENOMIC DNA]</scope>
    <source>
        <strain evidence="1 2">PCC 7203</strain>
    </source>
</reference>
<name>K9U5B2_CHRTP</name>
<dbReference type="AlphaFoldDB" id="K9U5B2"/>
<protein>
    <submittedName>
        <fullName evidence="1">Uncharacterized protein</fullName>
    </submittedName>
</protein>
<dbReference type="STRING" id="251229.Chro_4035"/>
<accession>K9U5B2</accession>